<evidence type="ECO:0000256" key="2">
    <source>
        <dbReference type="ARBA" id="ARBA00022645"/>
    </source>
</evidence>
<organism evidence="7 8">
    <name type="scientific">Aureobasidium subglaciale (strain EXF-2481)</name>
    <name type="common">Aureobasidium pullulans var. subglaciale</name>
    <dbReference type="NCBI Taxonomy" id="1043005"/>
    <lineage>
        <taxon>Eukaryota</taxon>
        <taxon>Fungi</taxon>
        <taxon>Dikarya</taxon>
        <taxon>Ascomycota</taxon>
        <taxon>Pezizomycotina</taxon>
        <taxon>Dothideomycetes</taxon>
        <taxon>Dothideomycetidae</taxon>
        <taxon>Dothideales</taxon>
        <taxon>Saccotheciaceae</taxon>
        <taxon>Aureobasidium</taxon>
    </lineage>
</organism>
<comment type="similarity">
    <text evidence="1 6">Belongs to the peptidase S10 family.</text>
</comment>
<dbReference type="EC" id="3.4.16.-" evidence="6"/>
<evidence type="ECO:0000256" key="5">
    <source>
        <dbReference type="ARBA" id="ARBA00023180"/>
    </source>
</evidence>
<dbReference type="InterPro" id="IPR029058">
    <property type="entry name" value="AB_hydrolase_fold"/>
</dbReference>
<dbReference type="Gene3D" id="3.40.50.1820">
    <property type="entry name" value="alpha/beta hydrolase"/>
    <property type="match status" value="1"/>
</dbReference>
<keyword evidence="3 6" id="KW-0645">Protease</keyword>
<evidence type="ECO:0000256" key="6">
    <source>
        <dbReference type="RuleBase" id="RU361156"/>
    </source>
</evidence>
<dbReference type="PROSITE" id="PS00131">
    <property type="entry name" value="CARBOXYPEPT_SER_SER"/>
    <property type="match status" value="1"/>
</dbReference>
<dbReference type="Proteomes" id="UP000030641">
    <property type="component" value="Unassembled WGS sequence"/>
</dbReference>
<proteinExistence type="inferred from homology"/>
<dbReference type="HOGENOM" id="CLU_008523_12_3_1"/>
<keyword evidence="4 6" id="KW-0378">Hydrolase</keyword>
<dbReference type="InterPro" id="IPR018202">
    <property type="entry name" value="Ser_caboxypep_ser_AS"/>
</dbReference>
<dbReference type="PANTHER" id="PTHR11802:SF479">
    <property type="entry name" value="CARBOXYPEPTIDASE"/>
    <property type="match status" value="1"/>
</dbReference>
<dbReference type="EMBL" id="KL584775">
    <property type="protein sequence ID" value="KEQ91786.1"/>
    <property type="molecule type" value="Genomic_DNA"/>
</dbReference>
<keyword evidence="2 6" id="KW-0121">Carboxypeptidase</keyword>
<dbReference type="AlphaFoldDB" id="A0A074YY43"/>
<dbReference type="GO" id="GO:0006508">
    <property type="term" value="P:proteolysis"/>
    <property type="evidence" value="ECO:0007669"/>
    <property type="project" value="UniProtKB-KW"/>
</dbReference>
<name>A0A074YY43_AURSE</name>
<protein>
    <recommendedName>
        <fullName evidence="6">Carboxypeptidase</fullName>
        <ecNumber evidence="6">3.4.16.-</ecNumber>
    </recommendedName>
</protein>
<dbReference type="SUPFAM" id="SSF53474">
    <property type="entry name" value="alpha/beta-Hydrolases"/>
    <property type="match status" value="1"/>
</dbReference>
<dbReference type="STRING" id="1043005.A0A074YY43"/>
<dbReference type="OrthoDB" id="443318at2759"/>
<dbReference type="RefSeq" id="XP_013340283.1">
    <property type="nucleotide sequence ID" value="XM_013484829.1"/>
</dbReference>
<dbReference type="PANTHER" id="PTHR11802">
    <property type="entry name" value="SERINE PROTEASE FAMILY S10 SERINE CARBOXYPEPTIDASE"/>
    <property type="match status" value="1"/>
</dbReference>
<evidence type="ECO:0000313" key="8">
    <source>
        <dbReference type="Proteomes" id="UP000030641"/>
    </source>
</evidence>
<sequence>MFAAQQEQKQHQPLLKRSSHPYLTNATAPFAVNGSGLPEVNFDIGESYAGSLRIGNSSTDSLFFWFVPTTNPSATDEIVIWLNGGPGCSSLGGLFHENGPVLWPAGTYAPVRNTYSWSNLSNIIWIDQPISTGFSTGNATATNEDDVADQFLGFWRNFMDTFELKGRKIYITGESYAGMYAPYIASAMIQQNNTEYYNVNGLMVYDPSIGYDGVISQAPAFSFVNQNRNFFPFNDTVNAQINNISASCGLDAFMQTALTFPPKGPLPPPPSTYDELYDYENCDIYDILFTAIFELNPCFDIYQIGQQCPLLWDTLGLPYSYSSSYLPPGFSEPYFNRSDVKVAIHAPQNITWQFCLPGEENPFVGGESDTSPPSGLPDGPLKTVIEKTNNVIIGHGTLDFVLFANGTLATLQNLTWNGVQGFSEYPGKPFYVPYHEHTMESMAGAGVMGRWVEERGLTFVLTELAGHFLPQGAPSAAYRHLEKLLGRIESLDEVSPYTTQRGVEQPEEMLGNGTAWEKREANLVERRDQVHIKAYGRDSA</sequence>
<dbReference type="Pfam" id="PF00450">
    <property type="entry name" value="Peptidase_S10"/>
    <property type="match status" value="1"/>
</dbReference>
<keyword evidence="5" id="KW-0325">Glycoprotein</keyword>
<dbReference type="MEROPS" id="S10.014"/>
<evidence type="ECO:0000256" key="1">
    <source>
        <dbReference type="ARBA" id="ARBA00009431"/>
    </source>
</evidence>
<gene>
    <name evidence="7" type="ORF">AUEXF2481DRAFT_69531</name>
</gene>
<evidence type="ECO:0000256" key="3">
    <source>
        <dbReference type="ARBA" id="ARBA00022670"/>
    </source>
</evidence>
<evidence type="ECO:0000313" key="7">
    <source>
        <dbReference type="EMBL" id="KEQ91786.1"/>
    </source>
</evidence>
<dbReference type="InParanoid" id="A0A074YY43"/>
<accession>A0A074YY43</accession>
<dbReference type="InterPro" id="IPR001563">
    <property type="entry name" value="Peptidase_S10"/>
</dbReference>
<dbReference type="GO" id="GO:0004185">
    <property type="term" value="F:serine-type carboxypeptidase activity"/>
    <property type="evidence" value="ECO:0007669"/>
    <property type="project" value="UniProtKB-UniRule"/>
</dbReference>
<dbReference type="OMA" id="WSWHRIT"/>
<dbReference type="GeneID" id="25370706"/>
<dbReference type="PRINTS" id="PR00724">
    <property type="entry name" value="CRBOXYPTASEC"/>
</dbReference>
<evidence type="ECO:0000256" key="4">
    <source>
        <dbReference type="ARBA" id="ARBA00022801"/>
    </source>
</evidence>
<reference evidence="7 8" key="1">
    <citation type="journal article" date="2014" name="BMC Genomics">
        <title>Genome sequencing of four Aureobasidium pullulans varieties: biotechnological potential, stress tolerance, and description of new species.</title>
        <authorList>
            <person name="Gostin Ar C."/>
            <person name="Ohm R.A."/>
            <person name="Kogej T."/>
            <person name="Sonjak S."/>
            <person name="Turk M."/>
            <person name="Zajc J."/>
            <person name="Zalar P."/>
            <person name="Grube M."/>
            <person name="Sun H."/>
            <person name="Han J."/>
            <person name="Sharma A."/>
            <person name="Chiniquy J."/>
            <person name="Ngan C.Y."/>
            <person name="Lipzen A."/>
            <person name="Barry K."/>
            <person name="Grigoriev I.V."/>
            <person name="Gunde-Cimerman N."/>
        </authorList>
    </citation>
    <scope>NUCLEOTIDE SEQUENCE [LARGE SCALE GENOMIC DNA]</scope>
    <source>
        <strain evidence="7 8">EXF-2481</strain>
    </source>
</reference>
<keyword evidence="8" id="KW-1185">Reference proteome</keyword>